<feature type="signal peptide" evidence="2">
    <location>
        <begin position="1"/>
        <end position="18"/>
    </location>
</feature>
<dbReference type="PANTHER" id="PTHR43649:SF12">
    <property type="entry name" value="DIACETYLCHITOBIOSE BINDING PROTEIN DASA"/>
    <property type="match status" value="1"/>
</dbReference>
<comment type="caution">
    <text evidence="3">The sequence shown here is derived from an EMBL/GenBank/DDBJ whole genome shotgun (WGS) entry which is preliminary data.</text>
</comment>
<protein>
    <submittedName>
        <fullName evidence="3">Extracellular solute-binding protein</fullName>
    </submittedName>
</protein>
<dbReference type="Pfam" id="PF01547">
    <property type="entry name" value="SBP_bac_1"/>
    <property type="match status" value="1"/>
</dbReference>
<feature type="region of interest" description="Disordered" evidence="1">
    <location>
        <begin position="23"/>
        <end position="43"/>
    </location>
</feature>
<proteinExistence type="predicted"/>
<gene>
    <name evidence="3" type="ORF">G9U52_15690</name>
</gene>
<dbReference type="RefSeq" id="WP_166151152.1">
    <property type="nucleotide sequence ID" value="NZ_JAAOIW010000005.1"/>
</dbReference>
<dbReference type="Proteomes" id="UP001165962">
    <property type="component" value="Unassembled WGS sequence"/>
</dbReference>
<evidence type="ECO:0000256" key="2">
    <source>
        <dbReference type="SAM" id="SignalP"/>
    </source>
</evidence>
<dbReference type="InterPro" id="IPR006059">
    <property type="entry name" value="SBP"/>
</dbReference>
<dbReference type="PROSITE" id="PS51257">
    <property type="entry name" value="PROKAR_LIPOPROTEIN"/>
    <property type="match status" value="1"/>
</dbReference>
<dbReference type="Gene3D" id="3.40.190.10">
    <property type="entry name" value="Periplasmic binding protein-like II"/>
    <property type="match status" value="2"/>
</dbReference>
<accession>A0ABX0J688</accession>
<feature type="chain" id="PRO_5046914748" evidence="2">
    <location>
        <begin position="19"/>
        <end position="542"/>
    </location>
</feature>
<dbReference type="PANTHER" id="PTHR43649">
    <property type="entry name" value="ARABINOSE-BINDING PROTEIN-RELATED"/>
    <property type="match status" value="1"/>
</dbReference>
<dbReference type="SUPFAM" id="SSF53850">
    <property type="entry name" value="Periplasmic binding protein-like II"/>
    <property type="match status" value="1"/>
</dbReference>
<keyword evidence="4" id="KW-1185">Reference proteome</keyword>
<evidence type="ECO:0000313" key="3">
    <source>
        <dbReference type="EMBL" id="NHN31281.1"/>
    </source>
</evidence>
<name>A0ABX0J688_9BACL</name>
<evidence type="ECO:0000313" key="4">
    <source>
        <dbReference type="Proteomes" id="UP001165962"/>
    </source>
</evidence>
<keyword evidence="2" id="KW-0732">Signal</keyword>
<reference evidence="3" key="1">
    <citation type="submission" date="2020-03" db="EMBL/GenBank/DDBJ databases">
        <title>Draft sequencing of Paenibacilllus sp. S3N08.</title>
        <authorList>
            <person name="Kim D.-U."/>
        </authorList>
    </citation>
    <scope>NUCLEOTIDE SEQUENCE</scope>
    <source>
        <strain evidence="3">S3N08</strain>
    </source>
</reference>
<dbReference type="InterPro" id="IPR050490">
    <property type="entry name" value="Bact_solute-bd_prot1"/>
</dbReference>
<evidence type="ECO:0000256" key="1">
    <source>
        <dbReference type="SAM" id="MobiDB-lite"/>
    </source>
</evidence>
<dbReference type="EMBL" id="JAAOIW010000005">
    <property type="protein sequence ID" value="NHN31281.1"/>
    <property type="molecule type" value="Genomic_DNA"/>
</dbReference>
<sequence length="542" mass="60356">MKKVFSVTAVILTVSMLAACNDNSSSSSNNNGQTTPASGTKAFNESGFPVVNKPISLSAMVLLSPAQPTKWNNILVWQEYEKKTGIHINWEEYTTADITEKRNLALASNQLPDIFYRTKMSDNDVDKYGAQGSFLKLNDLIDKYAPNFKAIMGKYEDVKKGIATADGSIYALPNLTDSPSIEITRKLFLNEDWLKRTGKQMPATTAELYDVLKAFRNNDPNGNGKLDEIPLTADSLEDIILVLRGAFGLGNKGTGNGNWDVDPNSGNLRFFPTSKSYKELLTYLNKMYSENLIDKEIFTNSGTKVLAKNEQKQVGSFSFGNVTARANTNANDFVGLKTALSGPNGDRLYTSARGHIGSRGAFMISNTNKYPEETMRWIDYFYSEEGIRMLYLGLEGQTYQKDEKGNYDFMPDIVKNIPEGSSFDQVVSKYVPYAGGSLPTLIMENYFKGGETQPSAKAAAENLRPYLPKELWAPFSFASDESEKKLSQEADIYSLVNQRTAEFVQGKVSLDEFDKYVAQLEKMGLSELQGIYTTAYARYKKN</sequence>
<organism evidence="3 4">
    <name type="scientific">Paenibacillus agricola</name>
    <dbReference type="NCBI Taxonomy" id="2716264"/>
    <lineage>
        <taxon>Bacteria</taxon>
        <taxon>Bacillati</taxon>
        <taxon>Bacillota</taxon>
        <taxon>Bacilli</taxon>
        <taxon>Bacillales</taxon>
        <taxon>Paenibacillaceae</taxon>
        <taxon>Paenibacillus</taxon>
    </lineage>
</organism>
<feature type="compositionally biased region" description="Polar residues" evidence="1">
    <location>
        <begin position="32"/>
        <end position="43"/>
    </location>
</feature>